<dbReference type="Pfam" id="PF00563">
    <property type="entry name" value="EAL"/>
    <property type="match status" value="1"/>
</dbReference>
<dbReference type="AlphaFoldDB" id="A0A072NRB1"/>
<dbReference type="InterPro" id="IPR029787">
    <property type="entry name" value="Nucleotide_cyclase"/>
</dbReference>
<keyword evidence="2" id="KW-1133">Transmembrane helix</keyword>
<dbReference type="EMBL" id="JJRY01000002">
    <property type="protein sequence ID" value="KEF39772.1"/>
    <property type="molecule type" value="Genomic_DNA"/>
</dbReference>
<dbReference type="PANTHER" id="PTHR44757:SF2">
    <property type="entry name" value="BIOFILM ARCHITECTURE MAINTENANCE PROTEIN MBAA"/>
    <property type="match status" value="1"/>
</dbReference>
<sequence>MFRNTKTQYRTTILILIGLLLTFSCIYIIPVFDSLPLSMRFILELGIISVAILIAFLKQKEAQIALYESEIKLEAVIEKVNYLAYHDELTGLYNRNYLLKCLEENMKKIENAGESYALVSVNLNRFKNVNDSLGNEMGDLFLKTIAERLKEFSNNDVILARVVADEFMFFMPGKKNLEELIHIANTIHKRIEEPMIAKGFKFHITSSMGISLFNENIEETNQLIKQAQLAMHEAKKNGQAVLVYHPDMNKELLENLFLENDLRQALDRKELVLHYQPQVNIETGEIIGVEALIRWNHHNKGMIQPGRFIPLAEETGLIIPIGNWVIIEACSQLKKWNEMGIMNLRLSVNLSLRQLYQEDLVETVARTLQISKIKPENLELEITESMAGNTDRVISILQSLKKLGVRISVDDFGTGYSSLSYLYSFPIDQLKIDRSFITNLFTEENNKVIVSTIISMGKNLGLELIAEGVETSEQIEFLRPYKCVGVQGFLISRPLPANEFENLLLEKTTFLERYSG</sequence>
<comment type="caution">
    <text evidence="5">The sequence shown here is derived from an EMBL/GenBank/DDBJ whole genome shotgun (WGS) entry which is preliminary data.</text>
</comment>
<dbReference type="SUPFAM" id="SSF55073">
    <property type="entry name" value="Nucleotide cyclase"/>
    <property type="match status" value="1"/>
</dbReference>
<dbReference type="OrthoDB" id="9759607at2"/>
<dbReference type="Gene3D" id="3.20.20.450">
    <property type="entry name" value="EAL domain"/>
    <property type="match status" value="1"/>
</dbReference>
<dbReference type="PROSITE" id="PS50887">
    <property type="entry name" value="GGDEF"/>
    <property type="match status" value="1"/>
</dbReference>
<dbReference type="InterPro" id="IPR052155">
    <property type="entry name" value="Biofilm_reg_signaling"/>
</dbReference>
<evidence type="ECO:0000259" key="4">
    <source>
        <dbReference type="PROSITE" id="PS50887"/>
    </source>
</evidence>
<evidence type="ECO:0000259" key="3">
    <source>
        <dbReference type="PROSITE" id="PS50883"/>
    </source>
</evidence>
<evidence type="ECO:0000313" key="5">
    <source>
        <dbReference type="EMBL" id="KEF39772.1"/>
    </source>
</evidence>
<organism evidence="5 6">
    <name type="scientific">Schinkia azotoformans MEV2011</name>
    <dbReference type="NCBI Taxonomy" id="1348973"/>
    <lineage>
        <taxon>Bacteria</taxon>
        <taxon>Bacillati</taxon>
        <taxon>Bacillota</taxon>
        <taxon>Bacilli</taxon>
        <taxon>Bacillales</taxon>
        <taxon>Bacillaceae</taxon>
        <taxon>Calidifontibacillus/Schinkia group</taxon>
        <taxon>Schinkia</taxon>
    </lineage>
</organism>
<dbReference type="SMART" id="SM00052">
    <property type="entry name" value="EAL"/>
    <property type="match status" value="1"/>
</dbReference>
<dbReference type="Gene3D" id="3.30.70.270">
    <property type="match status" value="1"/>
</dbReference>
<dbReference type="NCBIfam" id="TIGR00254">
    <property type="entry name" value="GGDEF"/>
    <property type="match status" value="1"/>
</dbReference>
<feature type="transmembrane region" description="Helical" evidence="2">
    <location>
        <begin position="12"/>
        <end position="32"/>
    </location>
</feature>
<proteinExistence type="predicted"/>
<keyword evidence="1" id="KW-0175">Coiled coil</keyword>
<dbReference type="SUPFAM" id="SSF141868">
    <property type="entry name" value="EAL domain-like"/>
    <property type="match status" value="1"/>
</dbReference>
<evidence type="ECO:0000256" key="1">
    <source>
        <dbReference type="SAM" id="Coils"/>
    </source>
</evidence>
<evidence type="ECO:0000256" key="2">
    <source>
        <dbReference type="SAM" id="Phobius"/>
    </source>
</evidence>
<dbReference type="PROSITE" id="PS50883">
    <property type="entry name" value="EAL"/>
    <property type="match status" value="1"/>
</dbReference>
<gene>
    <name evidence="5" type="ORF">M670_00793</name>
</gene>
<feature type="domain" description="GGDEF" evidence="4">
    <location>
        <begin position="114"/>
        <end position="247"/>
    </location>
</feature>
<feature type="domain" description="EAL" evidence="3">
    <location>
        <begin position="255"/>
        <end position="508"/>
    </location>
</feature>
<dbReference type="InterPro" id="IPR000160">
    <property type="entry name" value="GGDEF_dom"/>
</dbReference>
<keyword evidence="2" id="KW-0472">Membrane</keyword>
<dbReference type="InterPro" id="IPR001633">
    <property type="entry name" value="EAL_dom"/>
</dbReference>
<dbReference type="RefSeq" id="WP_051678056.1">
    <property type="nucleotide sequence ID" value="NZ_JJRY01000002.1"/>
</dbReference>
<protein>
    <submittedName>
        <fullName evidence="5">Diguanylate cyclase (GGDEF) domain-containing protein</fullName>
    </submittedName>
</protein>
<dbReference type="CDD" id="cd01948">
    <property type="entry name" value="EAL"/>
    <property type="match status" value="1"/>
</dbReference>
<reference evidence="5 6" key="1">
    <citation type="submission" date="2014-04" db="EMBL/GenBank/DDBJ databases">
        <title>Draft genome sequence of Bacillus azotoformans MEV2011, a (co-) denitrifying strain unable to grow in the presence of oxygen.</title>
        <authorList>
            <person name="Nielsen M."/>
            <person name="Schreiber L."/>
            <person name="Finster K."/>
            <person name="Schramm A."/>
        </authorList>
    </citation>
    <scope>NUCLEOTIDE SEQUENCE [LARGE SCALE GENOMIC DNA]</scope>
    <source>
        <strain evidence="5 6">MEV2011</strain>
    </source>
</reference>
<dbReference type="PROSITE" id="PS51257">
    <property type="entry name" value="PROKAR_LIPOPROTEIN"/>
    <property type="match status" value="1"/>
</dbReference>
<dbReference type="PATRIC" id="fig|1348973.3.peg.765"/>
<dbReference type="SMART" id="SM00267">
    <property type="entry name" value="GGDEF"/>
    <property type="match status" value="1"/>
</dbReference>
<dbReference type="PANTHER" id="PTHR44757">
    <property type="entry name" value="DIGUANYLATE CYCLASE DGCP"/>
    <property type="match status" value="1"/>
</dbReference>
<evidence type="ECO:0000313" key="6">
    <source>
        <dbReference type="Proteomes" id="UP000027936"/>
    </source>
</evidence>
<dbReference type="InterPro" id="IPR043128">
    <property type="entry name" value="Rev_trsase/Diguanyl_cyclase"/>
</dbReference>
<dbReference type="FunFam" id="3.20.20.450:FF:000001">
    <property type="entry name" value="Cyclic di-GMP phosphodiesterase yahA"/>
    <property type="match status" value="1"/>
</dbReference>
<name>A0A072NRB1_SCHAZ</name>
<accession>A0A072NRB1</accession>
<dbReference type="CDD" id="cd01949">
    <property type="entry name" value="GGDEF"/>
    <property type="match status" value="1"/>
</dbReference>
<dbReference type="InterPro" id="IPR035919">
    <property type="entry name" value="EAL_sf"/>
</dbReference>
<dbReference type="Proteomes" id="UP000027936">
    <property type="component" value="Unassembled WGS sequence"/>
</dbReference>
<keyword evidence="2" id="KW-0812">Transmembrane</keyword>
<feature type="coiled-coil region" evidence="1">
    <location>
        <begin position="210"/>
        <end position="237"/>
    </location>
</feature>
<dbReference type="Pfam" id="PF00990">
    <property type="entry name" value="GGDEF"/>
    <property type="match status" value="1"/>
</dbReference>